<protein>
    <submittedName>
        <fullName evidence="1">Uncharacterized protein</fullName>
    </submittedName>
</protein>
<comment type="caution">
    <text evidence="1">The sequence shown here is derived from an EMBL/GenBank/DDBJ whole genome shotgun (WGS) entry which is preliminary data.</text>
</comment>
<proteinExistence type="predicted"/>
<gene>
    <name evidence="1" type="ORF">A9Z42_0091210</name>
</gene>
<dbReference type="EMBL" id="LFMI01000825">
    <property type="protein sequence ID" value="OTA08149.1"/>
    <property type="molecule type" value="Genomic_DNA"/>
</dbReference>
<keyword evidence="2" id="KW-1185">Reference proteome</keyword>
<evidence type="ECO:0000313" key="1">
    <source>
        <dbReference type="EMBL" id="OTA08149.1"/>
    </source>
</evidence>
<sequence>MPRQDPAYAPTPCALCQFDLVAGDEILIGTTQCYRRLKWNPEDKQVQLVLRKFIRISIAREARFPNLGGFKCYHAGCLDITSFEDGIPLLLFVEAMRYRRPPSLLQKETRREHLTVCLSTELSKHFAIQGTHLPLELWNQIAQHLLPLYATANARSLWKHSEPEPVCMAREIWCEHVEFEGIRYVARLSNTPSNGGELIYRPSGEAMKYIFTGENHLGVMKVLISTTSDIPQIGEVPGMWWGRVHIEEGHDALRARSDVLHPVPAFRKHVPTNRPSRVSNFATYQDYLEVPWREAYLAPIG</sequence>
<dbReference type="AlphaFoldDB" id="A0A2H2ZN50"/>
<name>A0A2H2ZN50_TRIPA</name>
<accession>A0A2H2ZN50</accession>
<evidence type="ECO:0000313" key="2">
    <source>
        <dbReference type="Proteomes" id="UP000219286"/>
    </source>
</evidence>
<reference evidence="1 2" key="1">
    <citation type="journal article" date="2015" name="Genome Announc.">
        <title>Genome sequence and annotation of Trichoderma parareesei, the ancestor of the cellulase producer Trichoderma reesei.</title>
        <authorList>
            <person name="Yang D."/>
            <person name="Pomraning K."/>
            <person name="Kopchinskiy A."/>
            <person name="Karimi Aghcheh R."/>
            <person name="Atanasova L."/>
            <person name="Chenthamara K."/>
            <person name="Baker S.E."/>
            <person name="Zhang R."/>
            <person name="Shen Q."/>
            <person name="Freitag M."/>
            <person name="Kubicek C.P."/>
            <person name="Druzhinina I.S."/>
        </authorList>
    </citation>
    <scope>NUCLEOTIDE SEQUENCE [LARGE SCALE GENOMIC DNA]</scope>
    <source>
        <strain evidence="1 2">CBS 125925</strain>
    </source>
</reference>
<dbReference type="Proteomes" id="UP000219286">
    <property type="component" value="Unassembled WGS sequence"/>
</dbReference>
<organism evidence="1 2">
    <name type="scientific">Trichoderma parareesei</name>
    <name type="common">Filamentous fungus</name>
    <dbReference type="NCBI Taxonomy" id="858221"/>
    <lineage>
        <taxon>Eukaryota</taxon>
        <taxon>Fungi</taxon>
        <taxon>Dikarya</taxon>
        <taxon>Ascomycota</taxon>
        <taxon>Pezizomycotina</taxon>
        <taxon>Sordariomycetes</taxon>
        <taxon>Hypocreomycetidae</taxon>
        <taxon>Hypocreales</taxon>
        <taxon>Hypocreaceae</taxon>
        <taxon>Trichoderma</taxon>
    </lineage>
</organism>
<dbReference type="OrthoDB" id="5153231at2759"/>